<reference evidence="2 3" key="1">
    <citation type="journal article" date="2015" name="Fungal Genet. Biol.">
        <title>Evolution of novel wood decay mechanisms in Agaricales revealed by the genome sequences of Fistulina hepatica and Cylindrobasidium torrendii.</title>
        <authorList>
            <person name="Floudas D."/>
            <person name="Held B.W."/>
            <person name="Riley R."/>
            <person name="Nagy L.G."/>
            <person name="Koehler G."/>
            <person name="Ransdell A.S."/>
            <person name="Younus H."/>
            <person name="Chow J."/>
            <person name="Chiniquy J."/>
            <person name="Lipzen A."/>
            <person name="Tritt A."/>
            <person name="Sun H."/>
            <person name="Haridas S."/>
            <person name="LaButti K."/>
            <person name="Ohm R.A."/>
            <person name="Kues U."/>
            <person name="Blanchette R.A."/>
            <person name="Grigoriev I.V."/>
            <person name="Minto R.E."/>
            <person name="Hibbett D.S."/>
        </authorList>
    </citation>
    <scope>NUCLEOTIDE SEQUENCE [LARGE SCALE GENOMIC DNA]</scope>
    <source>
        <strain evidence="2 3">ATCC 64428</strain>
    </source>
</reference>
<dbReference type="Proteomes" id="UP000054144">
    <property type="component" value="Unassembled WGS sequence"/>
</dbReference>
<dbReference type="AlphaFoldDB" id="A0A0D7ALV2"/>
<feature type="region of interest" description="Disordered" evidence="1">
    <location>
        <begin position="444"/>
        <end position="499"/>
    </location>
</feature>
<feature type="compositionally biased region" description="Low complexity" evidence="1">
    <location>
        <begin position="1"/>
        <end position="14"/>
    </location>
</feature>
<feature type="region of interest" description="Disordered" evidence="1">
    <location>
        <begin position="1"/>
        <end position="90"/>
    </location>
</feature>
<organism evidence="2 3">
    <name type="scientific">Fistulina hepatica ATCC 64428</name>
    <dbReference type="NCBI Taxonomy" id="1128425"/>
    <lineage>
        <taxon>Eukaryota</taxon>
        <taxon>Fungi</taxon>
        <taxon>Dikarya</taxon>
        <taxon>Basidiomycota</taxon>
        <taxon>Agaricomycotina</taxon>
        <taxon>Agaricomycetes</taxon>
        <taxon>Agaricomycetidae</taxon>
        <taxon>Agaricales</taxon>
        <taxon>Fistulinaceae</taxon>
        <taxon>Fistulina</taxon>
    </lineage>
</organism>
<evidence type="ECO:0000256" key="1">
    <source>
        <dbReference type="SAM" id="MobiDB-lite"/>
    </source>
</evidence>
<dbReference type="EMBL" id="KN881630">
    <property type="protein sequence ID" value="KIY52719.1"/>
    <property type="molecule type" value="Genomic_DNA"/>
</dbReference>
<keyword evidence="3" id="KW-1185">Reference proteome</keyword>
<sequence length="499" mass="57121">MQNFPWPHRQQQQQPPQPTAWAQPPPWALQQMHQQQQQQPPAWGQQRQQQQQQQAPYGFNGQQPPAPFVTPGWNHRPLANGGNPVIPSQYDPRKVKEAELLQRIPIEDTLAPDAAAARRKISTSRHRQHLSAPPPATAAAAAVSSMTAPFKSALKARRILFDDHGDTHHRQVSRIRRGSNAAPKGGGFILDDDGKSFDAVYLFLTFLGEDTLRLENAPEPALTELNELLPDFWPYHAVMSPVGGQVSSDSTFTYHIKFSNCPWRVSNRADRIETWDLIIKIFQLFIRRGYACEQAMNLSDMSPRIPLAIAFPIGEPQVFLGFFSNKDTRLTLVRPPRRVEEDLGWMLKERLMGNLSSDQEQEGGIYRIFDIKTNTAGQPCVDPPHFMMHVLTALRHLGYKHEVCVPLVEGNNMFRKARRDVMVFRVVSDVTLLDEEKLRVVDAGPAEDAAAQDAGYQEDDEGERRRRKERERRDRREERRQRRAEKDREREKRQQSAHG</sequence>
<protein>
    <submittedName>
        <fullName evidence="2">Uncharacterized protein</fullName>
    </submittedName>
</protein>
<feature type="compositionally biased region" description="Low complexity" evidence="1">
    <location>
        <begin position="28"/>
        <end position="63"/>
    </location>
</feature>
<evidence type="ECO:0000313" key="3">
    <source>
        <dbReference type="Proteomes" id="UP000054144"/>
    </source>
</evidence>
<feature type="compositionally biased region" description="Low complexity" evidence="1">
    <location>
        <begin position="444"/>
        <end position="455"/>
    </location>
</feature>
<name>A0A0D7ALV2_9AGAR</name>
<feature type="compositionally biased region" description="Pro residues" evidence="1">
    <location>
        <begin position="15"/>
        <end position="27"/>
    </location>
</feature>
<gene>
    <name evidence="2" type="ORF">FISHEDRAFT_69534</name>
</gene>
<evidence type="ECO:0000313" key="2">
    <source>
        <dbReference type="EMBL" id="KIY52719.1"/>
    </source>
</evidence>
<dbReference type="OrthoDB" id="3255427at2759"/>
<feature type="compositionally biased region" description="Basic and acidic residues" evidence="1">
    <location>
        <begin position="471"/>
        <end position="499"/>
    </location>
</feature>
<proteinExistence type="predicted"/>
<accession>A0A0D7ALV2</accession>